<dbReference type="PANTHER" id="PTHR45586">
    <property type="entry name" value="TPR REPEAT-CONTAINING PROTEIN PA4667"/>
    <property type="match status" value="1"/>
</dbReference>
<dbReference type="InterPro" id="IPR011990">
    <property type="entry name" value="TPR-like_helical_dom_sf"/>
</dbReference>
<reference evidence="5" key="1">
    <citation type="journal article" date="2017" name="Environ. Microbiol. Rep.">
        <title>Genetic Diversity of Marine Anaerobic Ammonium-Oxidizing Bacteria as Revealed by Genomic and Proteomic Analyses of 'Candidatus Scalindua japonica'.</title>
        <authorList>
            <person name="Oshiki M."/>
            <person name="Mizuto K."/>
            <person name="Kimura Z."/>
            <person name="Kindaichi T."/>
            <person name="Satoh H."/>
            <person name="Okabe S."/>
        </authorList>
    </citation>
    <scope>NUCLEOTIDE SEQUENCE [LARGE SCALE GENOMIC DNA]</scope>
    <source>
        <strain evidence="5">husup-a2</strain>
    </source>
</reference>
<accession>A0A286U2K5</accession>
<dbReference type="Pfam" id="PF12895">
    <property type="entry name" value="ANAPC3"/>
    <property type="match status" value="1"/>
</dbReference>
<dbReference type="InterPro" id="IPR019734">
    <property type="entry name" value="TPR_rpt"/>
</dbReference>
<keyword evidence="1" id="KW-0677">Repeat</keyword>
<evidence type="ECO:0000256" key="2">
    <source>
        <dbReference type="ARBA" id="ARBA00022803"/>
    </source>
</evidence>
<feature type="repeat" description="TPR" evidence="3">
    <location>
        <begin position="300"/>
        <end position="333"/>
    </location>
</feature>
<keyword evidence="5" id="KW-1185">Reference proteome</keyword>
<name>A0A286U2K5_9BACT</name>
<feature type="repeat" description="TPR" evidence="3">
    <location>
        <begin position="186"/>
        <end position="219"/>
    </location>
</feature>
<feature type="repeat" description="TPR" evidence="3">
    <location>
        <begin position="42"/>
        <end position="75"/>
    </location>
</feature>
<comment type="caution">
    <text evidence="4">The sequence shown here is derived from an EMBL/GenBank/DDBJ whole genome shotgun (WGS) entry which is preliminary data.</text>
</comment>
<dbReference type="SUPFAM" id="SSF48452">
    <property type="entry name" value="TPR-like"/>
    <property type="match status" value="2"/>
</dbReference>
<dbReference type="Proteomes" id="UP000218542">
    <property type="component" value="Unassembled WGS sequence"/>
</dbReference>
<feature type="repeat" description="TPR" evidence="3">
    <location>
        <begin position="116"/>
        <end position="149"/>
    </location>
</feature>
<dbReference type="Pfam" id="PF13181">
    <property type="entry name" value="TPR_8"/>
    <property type="match status" value="1"/>
</dbReference>
<evidence type="ECO:0000313" key="4">
    <source>
        <dbReference type="EMBL" id="GAX62355.1"/>
    </source>
</evidence>
<dbReference type="SMART" id="SM00028">
    <property type="entry name" value="TPR"/>
    <property type="match status" value="8"/>
</dbReference>
<organism evidence="4 5">
    <name type="scientific">Candidatus Scalindua japonica</name>
    <dbReference type="NCBI Taxonomy" id="1284222"/>
    <lineage>
        <taxon>Bacteria</taxon>
        <taxon>Pseudomonadati</taxon>
        <taxon>Planctomycetota</taxon>
        <taxon>Candidatus Brocadiia</taxon>
        <taxon>Candidatus Brocadiales</taxon>
        <taxon>Candidatus Scalinduaceae</taxon>
        <taxon>Candidatus Scalindua</taxon>
    </lineage>
</organism>
<evidence type="ECO:0000256" key="1">
    <source>
        <dbReference type="ARBA" id="ARBA00022737"/>
    </source>
</evidence>
<dbReference type="InterPro" id="IPR051012">
    <property type="entry name" value="CellSynth/LPSAsmb/PSIAsmb"/>
</dbReference>
<evidence type="ECO:0000313" key="5">
    <source>
        <dbReference type="Proteomes" id="UP000218542"/>
    </source>
</evidence>
<evidence type="ECO:0000256" key="3">
    <source>
        <dbReference type="PROSITE-ProRule" id="PRU00339"/>
    </source>
</evidence>
<keyword evidence="2 3" id="KW-0802">TPR repeat</keyword>
<dbReference type="EMBL" id="BAOS01000029">
    <property type="protein sequence ID" value="GAX62355.1"/>
    <property type="molecule type" value="Genomic_DNA"/>
</dbReference>
<protein>
    <submittedName>
        <fullName evidence="4">Uncharacterized protein</fullName>
    </submittedName>
</protein>
<dbReference type="PANTHER" id="PTHR45586:SF1">
    <property type="entry name" value="LIPOPOLYSACCHARIDE ASSEMBLY PROTEIN B"/>
    <property type="match status" value="1"/>
</dbReference>
<dbReference type="PROSITE" id="PS50005">
    <property type="entry name" value="TPR"/>
    <property type="match status" value="5"/>
</dbReference>
<sequence length="494" mass="57361">MPHNGTGSYVDFCTGFYLMLDHRWEDAIVFLEKILQENPDAERIHNHLASCYFQVDKKEEAIRHIEKIAQLKPDDFSIHYTLGNIYASEGNEMGAISEYERANSSEMDGIDKGFVSDMLHRLASSYMKHGEIENAANIYHKILDLKLTDEPVKIHYNLGQIYVDAKRVKEAIEEFVKAKKYRPHAEPVCFYLALCYEELKKYDKAIAELKSFIEYDPDAWLMRINLSNIYERVKQYENAEFERNKSLVILESRVSGESKDIREYITLSQLLQRKGKEKKAIETLEAAIANVIDGDDKALGEVRFMLANIYYEMNDHNNVIDELEKVLEMDPDNHQANNFLGYFFIEQGVQLDRAVGLIKKALSLNPENAAYLDSLGWAYYKLAKKDDEMMEQALQKLIEASNYAQDPEIMGHLGDVYFSLGFWEKAKSQWENAIDLWKESEVEAPPHLKYKTVRELKAKRSIQNKLQKIRNLKMVESSKEKVETGERVVRNHVH</sequence>
<gene>
    <name evidence="4" type="ORF">SCALIN_C29_0144</name>
</gene>
<dbReference type="Pfam" id="PF14559">
    <property type="entry name" value="TPR_19"/>
    <property type="match status" value="1"/>
</dbReference>
<dbReference type="AlphaFoldDB" id="A0A286U2K5"/>
<dbReference type="Gene3D" id="1.25.40.10">
    <property type="entry name" value="Tetratricopeptide repeat domain"/>
    <property type="match status" value="3"/>
</dbReference>
<proteinExistence type="predicted"/>
<feature type="repeat" description="TPR" evidence="3">
    <location>
        <begin position="152"/>
        <end position="185"/>
    </location>
</feature>